<dbReference type="Proteomes" id="UP000053958">
    <property type="component" value="Unassembled WGS sequence"/>
</dbReference>
<dbReference type="SMART" id="SM00343">
    <property type="entry name" value="ZnF_C2HC"/>
    <property type="match status" value="1"/>
</dbReference>
<evidence type="ECO:0000259" key="4">
    <source>
        <dbReference type="PROSITE" id="PS50158"/>
    </source>
</evidence>
<feature type="domain" description="CCHC-type" evidence="4">
    <location>
        <begin position="356"/>
        <end position="372"/>
    </location>
</feature>
<evidence type="ECO:0000256" key="1">
    <source>
        <dbReference type="PROSITE-ProRule" id="PRU00047"/>
    </source>
</evidence>
<comment type="caution">
    <text evidence="5">The sequence shown here is derived from an EMBL/GenBank/DDBJ whole genome shotgun (WGS) entry which is preliminary data.</text>
</comment>
<keyword evidence="1" id="KW-0862">Zinc</keyword>
<dbReference type="Pfam" id="PF00098">
    <property type="entry name" value="zf-CCHC"/>
    <property type="match status" value="1"/>
</dbReference>
<feature type="region of interest" description="Disordered" evidence="3">
    <location>
        <begin position="317"/>
        <end position="339"/>
    </location>
</feature>
<sequence length="575" mass="66043">MARPSSEQKPPRRMTLLLEGRPGEPREIDREEFITYCRDDPERLWQLMLEISDELRDKIEDLEVEAAGALLKIQENEGIAALANQELKKKEDELKQTTIQRDQYANQIAQMMVRSNDLGTLAVGPATRKSIKLPDPPLLSDGKNPKFDDWLVLMQQKLSANADHYDTPELRRAYVASRCEGDAAKHITKRLKNGAINAYKDSTDLLEHLEQIYHDPNRLASAKLKFRGLFMKNKDKFHDFLSEFIYWADEAEIDEKDWREELYQKITTDLQKLTMSEAIRTNGTFQEFINYCSQTANRLEVINNRSQHNRVFRNWASSNQNQNSPVPTNTVKRESKEADRLGVDSETRQRLMQEGKCFKCQQFGHLARECPKQMPTTQLKALEKANREVSILGGYQVPLCQLNLQELLGRENESFTIPTRLVVNGYTFAVRTLGDTGANGFIFIDTNLATLIAKTFGLHTVPLGREYAVQGYDGKSEAPVTHAIFMTLEVDGRRQNNLPMLIVNLGRHDIILGRKWFAQFGVLPDCKNQRLLWPSERAAFDEVAAQTTRPLPRKILKRADTIQMNYQKDADRRID</sequence>
<keyword evidence="1" id="KW-0479">Metal-binding</keyword>
<dbReference type="InterPro" id="IPR036875">
    <property type="entry name" value="Znf_CCHC_sf"/>
</dbReference>
<feature type="coiled-coil region" evidence="2">
    <location>
        <begin position="52"/>
        <end position="107"/>
    </location>
</feature>
<reference evidence="5 6" key="1">
    <citation type="submission" date="2015-04" db="EMBL/GenBank/DDBJ databases">
        <authorList>
            <person name="Heijne W.H."/>
            <person name="Fedorova N.D."/>
            <person name="Nierman W.C."/>
            <person name="Vollebregt A.W."/>
            <person name="Zhao Z."/>
            <person name="Wu L."/>
            <person name="Kumar M."/>
            <person name="Stam H."/>
            <person name="van den Berg M.A."/>
            <person name="Pel H.J."/>
        </authorList>
    </citation>
    <scope>NUCLEOTIDE SEQUENCE [LARGE SCALE GENOMIC DNA]</scope>
    <source>
        <strain evidence="5 6">CBS 393.64</strain>
    </source>
</reference>
<feature type="compositionally biased region" description="Polar residues" evidence="3">
    <location>
        <begin position="317"/>
        <end position="330"/>
    </location>
</feature>
<proteinExistence type="predicted"/>
<dbReference type="RefSeq" id="XP_013329121.1">
    <property type="nucleotide sequence ID" value="XM_013473667.1"/>
</dbReference>
<dbReference type="SUPFAM" id="SSF57756">
    <property type="entry name" value="Retrovirus zinc finger-like domains"/>
    <property type="match status" value="1"/>
</dbReference>
<dbReference type="CDD" id="cd00303">
    <property type="entry name" value="retropepsin_like"/>
    <property type="match status" value="1"/>
</dbReference>
<keyword evidence="2" id="KW-0175">Coiled coil</keyword>
<dbReference type="GeneID" id="25315801"/>
<dbReference type="GO" id="GO:0008270">
    <property type="term" value="F:zinc ion binding"/>
    <property type="evidence" value="ECO:0007669"/>
    <property type="project" value="UniProtKB-KW"/>
</dbReference>
<evidence type="ECO:0000256" key="3">
    <source>
        <dbReference type="SAM" id="MobiDB-lite"/>
    </source>
</evidence>
<dbReference type="PROSITE" id="PS50158">
    <property type="entry name" value="ZF_CCHC"/>
    <property type="match status" value="1"/>
</dbReference>
<gene>
    <name evidence="5" type="ORF">T310_3452</name>
</gene>
<keyword evidence="1" id="KW-0863">Zinc-finger</keyword>
<organism evidence="5 6">
    <name type="scientific">Rasamsonia emersonii (strain ATCC 16479 / CBS 393.64 / IMI 116815)</name>
    <dbReference type="NCBI Taxonomy" id="1408163"/>
    <lineage>
        <taxon>Eukaryota</taxon>
        <taxon>Fungi</taxon>
        <taxon>Dikarya</taxon>
        <taxon>Ascomycota</taxon>
        <taxon>Pezizomycotina</taxon>
        <taxon>Eurotiomycetes</taxon>
        <taxon>Eurotiomycetidae</taxon>
        <taxon>Eurotiales</taxon>
        <taxon>Trichocomaceae</taxon>
        <taxon>Rasamsonia</taxon>
    </lineage>
</organism>
<dbReference type="Gene3D" id="2.40.70.10">
    <property type="entry name" value="Acid Proteases"/>
    <property type="match status" value="1"/>
</dbReference>
<accession>A0A0F4YWA2</accession>
<dbReference type="InterPro" id="IPR021109">
    <property type="entry name" value="Peptidase_aspartic_dom_sf"/>
</dbReference>
<keyword evidence="6" id="KW-1185">Reference proteome</keyword>
<dbReference type="GO" id="GO:0003676">
    <property type="term" value="F:nucleic acid binding"/>
    <property type="evidence" value="ECO:0007669"/>
    <property type="project" value="InterPro"/>
</dbReference>
<evidence type="ECO:0000313" key="6">
    <source>
        <dbReference type="Proteomes" id="UP000053958"/>
    </source>
</evidence>
<dbReference type="Pfam" id="PF13650">
    <property type="entry name" value="Asp_protease_2"/>
    <property type="match status" value="1"/>
</dbReference>
<evidence type="ECO:0000313" key="5">
    <source>
        <dbReference type="EMBL" id="KKA22509.1"/>
    </source>
</evidence>
<protein>
    <recommendedName>
        <fullName evidence="4">CCHC-type domain-containing protein</fullName>
    </recommendedName>
</protein>
<evidence type="ECO:0000256" key="2">
    <source>
        <dbReference type="SAM" id="Coils"/>
    </source>
</evidence>
<dbReference type="InterPro" id="IPR001878">
    <property type="entry name" value="Znf_CCHC"/>
</dbReference>
<name>A0A0F4YWA2_RASE3</name>
<dbReference type="EMBL" id="LASV01000139">
    <property type="protein sequence ID" value="KKA22509.1"/>
    <property type="molecule type" value="Genomic_DNA"/>
</dbReference>
<dbReference type="AlphaFoldDB" id="A0A0F4YWA2"/>
<dbReference type="Gene3D" id="4.10.60.10">
    <property type="entry name" value="Zinc finger, CCHC-type"/>
    <property type="match status" value="1"/>
</dbReference>
<dbReference type="OrthoDB" id="4365667at2759"/>